<organism evidence="2 3">
    <name type="scientific">Armatimonas rosea</name>
    <dbReference type="NCBI Taxonomy" id="685828"/>
    <lineage>
        <taxon>Bacteria</taxon>
        <taxon>Bacillati</taxon>
        <taxon>Armatimonadota</taxon>
        <taxon>Armatimonadia</taxon>
        <taxon>Armatimonadales</taxon>
        <taxon>Armatimonadaceae</taxon>
        <taxon>Armatimonas</taxon>
    </lineage>
</organism>
<comment type="caution">
    <text evidence="2">The sequence shown here is derived from an EMBL/GenBank/DDBJ whole genome shotgun (WGS) entry which is preliminary data.</text>
</comment>
<dbReference type="Proteomes" id="UP000520814">
    <property type="component" value="Unassembled WGS sequence"/>
</dbReference>
<feature type="region of interest" description="Disordered" evidence="1">
    <location>
        <begin position="92"/>
        <end position="118"/>
    </location>
</feature>
<feature type="compositionally biased region" description="Low complexity" evidence="1">
    <location>
        <begin position="92"/>
        <end position="108"/>
    </location>
</feature>
<feature type="region of interest" description="Disordered" evidence="1">
    <location>
        <begin position="36"/>
        <end position="59"/>
    </location>
</feature>
<feature type="compositionally biased region" description="Low complexity" evidence="1">
    <location>
        <begin position="48"/>
        <end position="59"/>
    </location>
</feature>
<sequence length="253" mass="25921">MKPVDKKDMPKLIALIGLTVCALGYGIYSLVGSTATAAPPPKKEEKAATSPANGAAPGAVAAADDPMMLGLKRLEGLSEPVLVRDPFTVPGAPAAGAQPGAPGTTPVAPSAPAPQAPVKNPLEAKQDIAMANAAARGKSLRELLGLEVKPARGGGEDLTGSSPAAPGASSVVPMKLPPPQPPNIVVTGVLVAENGQGESVAIVRVNDKPRWLSIGDRLEGGFVVRSIRRTDRGSELEIVDSNDKSRRFPFKVN</sequence>
<keyword evidence="3" id="KW-1185">Reference proteome</keyword>
<dbReference type="AlphaFoldDB" id="A0A7W9SMX9"/>
<evidence type="ECO:0000313" key="2">
    <source>
        <dbReference type="EMBL" id="MBB6049300.1"/>
    </source>
</evidence>
<name>A0A7W9SMX9_ARMRO</name>
<reference evidence="2 3" key="1">
    <citation type="submission" date="2020-08" db="EMBL/GenBank/DDBJ databases">
        <title>Genomic Encyclopedia of Type Strains, Phase IV (KMG-IV): sequencing the most valuable type-strain genomes for metagenomic binning, comparative biology and taxonomic classification.</title>
        <authorList>
            <person name="Goeker M."/>
        </authorList>
    </citation>
    <scope>NUCLEOTIDE SEQUENCE [LARGE SCALE GENOMIC DNA]</scope>
    <source>
        <strain evidence="2 3">DSM 23562</strain>
    </source>
</reference>
<dbReference type="RefSeq" id="WP_184192911.1">
    <property type="nucleotide sequence ID" value="NZ_JACHGW010000001.1"/>
</dbReference>
<dbReference type="EMBL" id="JACHGW010000001">
    <property type="protein sequence ID" value="MBB6049300.1"/>
    <property type="molecule type" value="Genomic_DNA"/>
</dbReference>
<evidence type="ECO:0008006" key="4">
    <source>
        <dbReference type="Google" id="ProtNLM"/>
    </source>
</evidence>
<protein>
    <recommendedName>
        <fullName evidence="4">Type II secretion system protein GspC N-terminal domain-containing protein</fullName>
    </recommendedName>
</protein>
<proteinExistence type="predicted"/>
<evidence type="ECO:0000256" key="1">
    <source>
        <dbReference type="SAM" id="MobiDB-lite"/>
    </source>
</evidence>
<accession>A0A7W9SMX9</accession>
<evidence type="ECO:0000313" key="3">
    <source>
        <dbReference type="Proteomes" id="UP000520814"/>
    </source>
</evidence>
<gene>
    <name evidence="2" type="ORF">HNQ39_001062</name>
</gene>